<protein>
    <recommendedName>
        <fullName evidence="3">histidine kinase</fullName>
        <ecNumber evidence="3">2.7.13.3</ecNumber>
    </recommendedName>
</protein>
<name>A0A101KTX0_RHILI</name>
<dbReference type="InterPro" id="IPR036890">
    <property type="entry name" value="HATPase_C_sf"/>
</dbReference>
<dbReference type="GO" id="GO:0005886">
    <property type="term" value="C:plasma membrane"/>
    <property type="evidence" value="ECO:0007669"/>
    <property type="project" value="TreeGrafter"/>
</dbReference>
<evidence type="ECO:0000313" key="16">
    <source>
        <dbReference type="Proteomes" id="UP000053176"/>
    </source>
</evidence>
<dbReference type="PROSITE" id="PS50885">
    <property type="entry name" value="HAMP"/>
    <property type="match status" value="1"/>
</dbReference>
<dbReference type="InterPro" id="IPR036097">
    <property type="entry name" value="HisK_dim/P_sf"/>
</dbReference>
<evidence type="ECO:0000256" key="6">
    <source>
        <dbReference type="ARBA" id="ARBA00022692"/>
    </source>
</evidence>
<dbReference type="InterPro" id="IPR005467">
    <property type="entry name" value="His_kinase_dom"/>
</dbReference>
<gene>
    <name evidence="15" type="ORF">AU467_18905</name>
</gene>
<dbReference type="EC" id="2.7.13.3" evidence="3"/>
<dbReference type="EMBL" id="LPWA01000101">
    <property type="protein sequence ID" value="KUM26824.1"/>
    <property type="molecule type" value="Genomic_DNA"/>
</dbReference>
<dbReference type="OrthoDB" id="9809329at2"/>
<comment type="subcellular location">
    <subcellularLocation>
        <location evidence="2">Membrane</location>
    </subcellularLocation>
</comment>
<evidence type="ECO:0000256" key="9">
    <source>
        <dbReference type="ARBA" id="ARBA00023012"/>
    </source>
</evidence>
<evidence type="ECO:0000256" key="8">
    <source>
        <dbReference type="ARBA" id="ARBA00022989"/>
    </source>
</evidence>
<dbReference type="SUPFAM" id="SSF55874">
    <property type="entry name" value="ATPase domain of HSP90 chaperone/DNA topoisomerase II/histidine kinase"/>
    <property type="match status" value="1"/>
</dbReference>
<dbReference type="PANTHER" id="PTHR45436">
    <property type="entry name" value="SENSOR HISTIDINE KINASE YKOH"/>
    <property type="match status" value="1"/>
</dbReference>
<proteinExistence type="predicted"/>
<dbReference type="Gene3D" id="1.10.287.130">
    <property type="match status" value="1"/>
</dbReference>
<evidence type="ECO:0000256" key="5">
    <source>
        <dbReference type="ARBA" id="ARBA00022679"/>
    </source>
</evidence>
<dbReference type="PANTHER" id="PTHR45436:SF1">
    <property type="entry name" value="SENSOR PROTEIN QSEC"/>
    <property type="match status" value="1"/>
</dbReference>
<dbReference type="Pfam" id="PF02518">
    <property type="entry name" value="HATPase_c"/>
    <property type="match status" value="1"/>
</dbReference>
<dbReference type="InterPro" id="IPR003661">
    <property type="entry name" value="HisK_dim/P_dom"/>
</dbReference>
<dbReference type="Proteomes" id="UP000053176">
    <property type="component" value="Unassembled WGS sequence"/>
</dbReference>
<keyword evidence="4" id="KW-0597">Phosphoprotein</keyword>
<evidence type="ECO:0000256" key="2">
    <source>
        <dbReference type="ARBA" id="ARBA00004370"/>
    </source>
</evidence>
<evidence type="ECO:0000256" key="7">
    <source>
        <dbReference type="ARBA" id="ARBA00022777"/>
    </source>
</evidence>
<comment type="caution">
    <text evidence="15">The sequence shown here is derived from an EMBL/GenBank/DDBJ whole genome shotgun (WGS) entry which is preliminary data.</text>
</comment>
<comment type="catalytic activity">
    <reaction evidence="1">
        <text>ATP + protein L-histidine = ADP + protein N-phospho-L-histidine.</text>
        <dbReference type="EC" id="2.7.13.3"/>
    </reaction>
</comment>
<dbReference type="InterPro" id="IPR004358">
    <property type="entry name" value="Sig_transdc_His_kin-like_C"/>
</dbReference>
<feature type="transmembrane region" description="Helical" evidence="12">
    <location>
        <begin position="161"/>
        <end position="183"/>
    </location>
</feature>
<evidence type="ECO:0000256" key="1">
    <source>
        <dbReference type="ARBA" id="ARBA00000085"/>
    </source>
</evidence>
<keyword evidence="6 12" id="KW-0812">Transmembrane</keyword>
<evidence type="ECO:0000259" key="14">
    <source>
        <dbReference type="PROSITE" id="PS50885"/>
    </source>
</evidence>
<evidence type="ECO:0000256" key="11">
    <source>
        <dbReference type="SAM" id="MobiDB-lite"/>
    </source>
</evidence>
<keyword evidence="7" id="KW-0418">Kinase</keyword>
<feature type="domain" description="HAMP" evidence="14">
    <location>
        <begin position="180"/>
        <end position="233"/>
    </location>
</feature>
<feature type="compositionally biased region" description="Basic and acidic residues" evidence="11">
    <location>
        <begin position="469"/>
        <end position="480"/>
    </location>
</feature>
<evidence type="ECO:0000256" key="4">
    <source>
        <dbReference type="ARBA" id="ARBA00022553"/>
    </source>
</evidence>
<dbReference type="SUPFAM" id="SSF47384">
    <property type="entry name" value="Homodimeric domain of signal transducing histidine kinase"/>
    <property type="match status" value="1"/>
</dbReference>
<feature type="region of interest" description="Disordered" evidence="11">
    <location>
        <begin position="461"/>
        <end position="480"/>
    </location>
</feature>
<dbReference type="CDD" id="cd00075">
    <property type="entry name" value="HATPase"/>
    <property type="match status" value="1"/>
</dbReference>
<dbReference type="CDD" id="cd00082">
    <property type="entry name" value="HisKA"/>
    <property type="match status" value="1"/>
</dbReference>
<keyword evidence="5" id="KW-0808">Transferase</keyword>
<evidence type="ECO:0000256" key="3">
    <source>
        <dbReference type="ARBA" id="ARBA00012438"/>
    </source>
</evidence>
<dbReference type="InterPro" id="IPR050428">
    <property type="entry name" value="TCS_sensor_his_kinase"/>
</dbReference>
<dbReference type="SMART" id="SM00388">
    <property type="entry name" value="HisKA"/>
    <property type="match status" value="1"/>
</dbReference>
<dbReference type="AlphaFoldDB" id="A0A101KTX0"/>
<dbReference type="InterPro" id="IPR003660">
    <property type="entry name" value="HAMP_dom"/>
</dbReference>
<sequence>MRPATFSLRGRLTIAMLLIFVLGVGTSALFTYVEVYGTIKTLRKRSLQGQAHEFLEQGLSVAADGSMKVAPPPEWTEAYRRHDLKFTYTLYDAGGHAVAKSPNLDGPLPLIAVGPVEAIGPDEKVALATAAPDGHVLIVARAHASLEALAESLFEEHAEHVLVLLIFVLGALPLIWLICGWSLRRIARASREAAAIGPSSSPARLSTDGLPQEIRPLVDATNDALQRMARAIEAERHLTADAAHQLRTPLTVLDLRLQRARIDGGGIDWEAVTGDMAQLRRLVGQLIDLARMDNSARAVGGPVGDMAEVNLSRLAREAAAAALPMAEAMGRDLSVDATPEATLVKGQADQLRDAIGALIENALTHGEGSVRVSVGPAHRNGAAVDTAPLVRIVVRDEGQGVPLELRETAFDRFRKGNQASPGAGLGLAIVRQIVRLHGGTVGFGSEDEGWVRVEIPAASAPQLAANSGRAHERDHKGAIA</sequence>
<evidence type="ECO:0000256" key="10">
    <source>
        <dbReference type="ARBA" id="ARBA00023136"/>
    </source>
</evidence>
<feature type="transmembrane region" description="Helical" evidence="12">
    <location>
        <begin position="12"/>
        <end position="33"/>
    </location>
</feature>
<dbReference type="InterPro" id="IPR003594">
    <property type="entry name" value="HATPase_dom"/>
</dbReference>
<accession>A0A101KTX0</accession>
<dbReference type="GO" id="GO:0000155">
    <property type="term" value="F:phosphorelay sensor kinase activity"/>
    <property type="evidence" value="ECO:0007669"/>
    <property type="project" value="InterPro"/>
</dbReference>
<dbReference type="PROSITE" id="PS50109">
    <property type="entry name" value="HIS_KIN"/>
    <property type="match status" value="1"/>
</dbReference>
<dbReference type="PRINTS" id="PR00344">
    <property type="entry name" value="BCTRLSENSOR"/>
</dbReference>
<dbReference type="Pfam" id="PF00512">
    <property type="entry name" value="HisKA"/>
    <property type="match status" value="1"/>
</dbReference>
<feature type="domain" description="Histidine kinase" evidence="13">
    <location>
        <begin position="241"/>
        <end position="459"/>
    </location>
</feature>
<dbReference type="SMART" id="SM00387">
    <property type="entry name" value="HATPase_c"/>
    <property type="match status" value="1"/>
</dbReference>
<reference evidence="15 16" key="1">
    <citation type="submission" date="2015-12" db="EMBL/GenBank/DDBJ databases">
        <title>Draft genome sequence of Mesorhizobium sp. UFLA 01-765, a multitolerant efficient symbiont and plant-growth promoting strain isolated from Zn-mining soil using Leucaena leucocephala as a trap plant.</title>
        <authorList>
            <person name="Rangel W.M."/>
            <person name="Thijs S."/>
            <person name="Longatti S.M."/>
            <person name="Moreira F.M."/>
            <person name="Weyens N."/>
            <person name="Vangronsveld J."/>
            <person name="Van Hamme J.D."/>
            <person name="Bottos E.M."/>
            <person name="Rineau F."/>
        </authorList>
    </citation>
    <scope>NUCLEOTIDE SEQUENCE [LARGE SCALE GENOMIC DNA]</scope>
    <source>
        <strain evidence="15 16">UFLA 01-765</strain>
    </source>
</reference>
<keyword evidence="9" id="KW-0902">Two-component regulatory system</keyword>
<evidence type="ECO:0000259" key="13">
    <source>
        <dbReference type="PROSITE" id="PS50109"/>
    </source>
</evidence>
<evidence type="ECO:0000313" key="15">
    <source>
        <dbReference type="EMBL" id="KUM26824.1"/>
    </source>
</evidence>
<organism evidence="15 16">
    <name type="scientific">Rhizobium loti</name>
    <name type="common">Mesorhizobium loti</name>
    <dbReference type="NCBI Taxonomy" id="381"/>
    <lineage>
        <taxon>Bacteria</taxon>
        <taxon>Pseudomonadati</taxon>
        <taxon>Pseudomonadota</taxon>
        <taxon>Alphaproteobacteria</taxon>
        <taxon>Hyphomicrobiales</taxon>
        <taxon>Phyllobacteriaceae</taxon>
        <taxon>Mesorhizobium</taxon>
    </lineage>
</organism>
<evidence type="ECO:0000256" key="12">
    <source>
        <dbReference type="SAM" id="Phobius"/>
    </source>
</evidence>
<dbReference type="Gene3D" id="3.30.565.10">
    <property type="entry name" value="Histidine kinase-like ATPase, C-terminal domain"/>
    <property type="match status" value="1"/>
</dbReference>
<keyword evidence="10 12" id="KW-0472">Membrane</keyword>
<keyword evidence="8 12" id="KW-1133">Transmembrane helix</keyword>